<dbReference type="KEGG" id="taa:NMY3_02393"/>
<dbReference type="EMBL" id="CP012850">
    <property type="protein sequence ID" value="ALI36589.1"/>
    <property type="molecule type" value="Genomic_DNA"/>
</dbReference>
<keyword evidence="1" id="KW-1133">Transmembrane helix</keyword>
<protein>
    <submittedName>
        <fullName evidence="2">Uncharacterized protein</fullName>
    </submittedName>
</protein>
<evidence type="ECO:0000313" key="3">
    <source>
        <dbReference type="Proteomes" id="UP000058925"/>
    </source>
</evidence>
<keyword evidence="3" id="KW-1185">Reference proteome</keyword>
<proteinExistence type="predicted"/>
<organism evidence="2 3">
    <name type="scientific">Candidatus Nitrosocosmicus oleophilus</name>
    <dbReference type="NCBI Taxonomy" id="1353260"/>
    <lineage>
        <taxon>Archaea</taxon>
        <taxon>Nitrososphaerota</taxon>
        <taxon>Nitrososphaeria</taxon>
        <taxon>Nitrososphaerales</taxon>
        <taxon>Nitrososphaeraceae</taxon>
        <taxon>Candidatus Nitrosocosmicus</taxon>
    </lineage>
</organism>
<dbReference type="AlphaFoldDB" id="A0A654M295"/>
<keyword evidence="1" id="KW-0472">Membrane</keyword>
<evidence type="ECO:0000313" key="2">
    <source>
        <dbReference type="EMBL" id="ALI36589.1"/>
    </source>
</evidence>
<evidence type="ECO:0000256" key="1">
    <source>
        <dbReference type="SAM" id="Phobius"/>
    </source>
</evidence>
<accession>A0A654M295</accession>
<keyword evidence="1" id="KW-0812">Transmembrane</keyword>
<sequence>MVLKIKKVELILIALIVVVLVVVIYNVLIFVPFKDYSLDVDALKDPESLLVNSRVVLKNTGKLALNDIYVVYDNNKNLTENLLRIEPGQTVILSPPQGAPLNTVSVFTGEGISIDKAFRSPIKMPGMIGS</sequence>
<reference evidence="3" key="1">
    <citation type="submission" date="2015-10" db="EMBL/GenBank/DDBJ databases">
        <title>Niche specialization of a soil ammonia-oxidizing archaeon, Candidatus Nitrosocosmicus oleophilus.</title>
        <authorList>
            <person name="Jung M.-Y."/>
            <person name="Rhee S.-K."/>
        </authorList>
    </citation>
    <scope>NUCLEOTIDE SEQUENCE [LARGE SCALE GENOMIC DNA]</scope>
    <source>
        <strain evidence="3">MY3</strain>
    </source>
</reference>
<name>A0A654M295_9ARCH</name>
<gene>
    <name evidence="2" type="ORF">NMY3_02393</name>
</gene>
<feature type="transmembrane region" description="Helical" evidence="1">
    <location>
        <begin position="12"/>
        <end position="33"/>
    </location>
</feature>
<dbReference type="Proteomes" id="UP000058925">
    <property type="component" value="Chromosome"/>
</dbReference>